<accession>A0A9P5RUF5</accession>
<protein>
    <submittedName>
        <fullName evidence="2">Uncharacterized protein</fullName>
    </submittedName>
</protein>
<evidence type="ECO:0000313" key="3">
    <source>
        <dbReference type="Proteomes" id="UP000748756"/>
    </source>
</evidence>
<dbReference type="AlphaFoldDB" id="A0A9P5RUF5"/>
<reference evidence="2" key="1">
    <citation type="journal article" date="2020" name="Fungal Divers.">
        <title>Resolving the Mortierellaceae phylogeny through synthesis of multi-gene phylogenetics and phylogenomics.</title>
        <authorList>
            <person name="Vandepol N."/>
            <person name="Liber J."/>
            <person name="Desiro A."/>
            <person name="Na H."/>
            <person name="Kennedy M."/>
            <person name="Barry K."/>
            <person name="Grigoriev I.V."/>
            <person name="Miller A.N."/>
            <person name="O'Donnell K."/>
            <person name="Stajich J.E."/>
            <person name="Bonito G."/>
        </authorList>
    </citation>
    <scope>NUCLEOTIDE SEQUENCE</scope>
    <source>
        <strain evidence="2">NRRL 6426</strain>
    </source>
</reference>
<organism evidence="2 3">
    <name type="scientific">Linnemannia schmuckeri</name>
    <dbReference type="NCBI Taxonomy" id="64567"/>
    <lineage>
        <taxon>Eukaryota</taxon>
        <taxon>Fungi</taxon>
        <taxon>Fungi incertae sedis</taxon>
        <taxon>Mucoromycota</taxon>
        <taxon>Mortierellomycotina</taxon>
        <taxon>Mortierellomycetes</taxon>
        <taxon>Mortierellales</taxon>
        <taxon>Mortierellaceae</taxon>
        <taxon>Linnemannia</taxon>
    </lineage>
</organism>
<dbReference type="OrthoDB" id="2390616at2759"/>
<comment type="caution">
    <text evidence="2">The sequence shown here is derived from an EMBL/GenBank/DDBJ whole genome shotgun (WGS) entry which is preliminary data.</text>
</comment>
<dbReference type="EMBL" id="JAAAUQ010000916">
    <property type="protein sequence ID" value="KAF9146233.1"/>
    <property type="molecule type" value="Genomic_DNA"/>
</dbReference>
<name>A0A9P5RUF5_9FUNG</name>
<sequence>MRFTALLALLVATVTAAPTGSTITSSHSSLAPTGPKSVGRSACKSSILHWYIFPHFDFGGPNTTLEMYFYLHISTSPKNYYGQTKRFTYYANNNVPQETHKSKDGKFKVKHGNPEFGKAVTLVYGGKRYFHGAEQASFGDAFSDRSYQYWGCIDV</sequence>
<proteinExistence type="predicted"/>
<keyword evidence="3" id="KW-1185">Reference proteome</keyword>
<feature type="chain" id="PRO_5040390027" evidence="1">
    <location>
        <begin position="17"/>
        <end position="155"/>
    </location>
</feature>
<dbReference type="Proteomes" id="UP000748756">
    <property type="component" value="Unassembled WGS sequence"/>
</dbReference>
<keyword evidence="1" id="KW-0732">Signal</keyword>
<gene>
    <name evidence="2" type="ORF">BG015_011649</name>
</gene>
<feature type="signal peptide" evidence="1">
    <location>
        <begin position="1"/>
        <end position="16"/>
    </location>
</feature>
<evidence type="ECO:0000313" key="2">
    <source>
        <dbReference type="EMBL" id="KAF9146233.1"/>
    </source>
</evidence>
<evidence type="ECO:0000256" key="1">
    <source>
        <dbReference type="SAM" id="SignalP"/>
    </source>
</evidence>